<name>A0A4D9DP14_9SAUR</name>
<dbReference type="EMBL" id="QXTE01000429">
    <property type="protein sequence ID" value="TFJ98097.1"/>
    <property type="molecule type" value="Genomic_DNA"/>
</dbReference>
<proteinExistence type="predicted"/>
<gene>
    <name evidence="2" type="ORF">DR999_PMT20007</name>
</gene>
<feature type="region of interest" description="Disordered" evidence="1">
    <location>
        <begin position="1"/>
        <end position="21"/>
    </location>
</feature>
<reference evidence="2 3" key="1">
    <citation type="submission" date="2019-04" db="EMBL/GenBank/DDBJ databases">
        <title>Draft genome of the big-headed turtle Platysternon megacephalum.</title>
        <authorList>
            <person name="Gong S."/>
        </authorList>
    </citation>
    <scope>NUCLEOTIDE SEQUENCE [LARGE SCALE GENOMIC DNA]</scope>
    <source>
        <strain evidence="2">DO16091913</strain>
        <tissue evidence="2">Muscle</tissue>
    </source>
</reference>
<evidence type="ECO:0000256" key="1">
    <source>
        <dbReference type="SAM" id="MobiDB-lite"/>
    </source>
</evidence>
<sequence length="103" mass="11163">MAVQSKGAHYKPNDHLPQGKGWHLTTTCPYYRAVDRAPVPASSAVSSVLHHRLLSGDQMGFSLGELEIPAGDGVTGTDWPGKHEFTGTGIQTCRHSAMWTHPK</sequence>
<comment type="caution">
    <text evidence="2">The sequence shown here is derived from an EMBL/GenBank/DDBJ whole genome shotgun (WGS) entry which is preliminary data.</text>
</comment>
<reference evidence="2 3" key="2">
    <citation type="submission" date="2019-04" db="EMBL/GenBank/DDBJ databases">
        <title>The genome sequence of big-headed turtle.</title>
        <authorList>
            <person name="Gong S."/>
        </authorList>
    </citation>
    <scope>NUCLEOTIDE SEQUENCE [LARGE SCALE GENOMIC DNA]</scope>
    <source>
        <strain evidence="2">DO16091913</strain>
        <tissue evidence="2">Muscle</tissue>
    </source>
</reference>
<organism evidence="2 3">
    <name type="scientific">Platysternon megacephalum</name>
    <name type="common">big-headed turtle</name>
    <dbReference type="NCBI Taxonomy" id="55544"/>
    <lineage>
        <taxon>Eukaryota</taxon>
        <taxon>Metazoa</taxon>
        <taxon>Chordata</taxon>
        <taxon>Craniata</taxon>
        <taxon>Vertebrata</taxon>
        <taxon>Euteleostomi</taxon>
        <taxon>Archelosauria</taxon>
        <taxon>Testudinata</taxon>
        <taxon>Testudines</taxon>
        <taxon>Cryptodira</taxon>
        <taxon>Durocryptodira</taxon>
        <taxon>Testudinoidea</taxon>
        <taxon>Platysternidae</taxon>
        <taxon>Platysternon</taxon>
    </lineage>
</organism>
<evidence type="ECO:0000313" key="3">
    <source>
        <dbReference type="Proteomes" id="UP000297703"/>
    </source>
</evidence>
<accession>A0A4D9DP14</accession>
<protein>
    <submittedName>
        <fullName evidence="2">Splicing factor, arginine/serine-rich 19</fullName>
    </submittedName>
</protein>
<keyword evidence="3" id="KW-1185">Reference proteome</keyword>
<dbReference type="AlphaFoldDB" id="A0A4D9DP14"/>
<evidence type="ECO:0000313" key="2">
    <source>
        <dbReference type="EMBL" id="TFJ98097.1"/>
    </source>
</evidence>
<dbReference type="Proteomes" id="UP000297703">
    <property type="component" value="Unassembled WGS sequence"/>
</dbReference>